<dbReference type="EMBL" id="QPJT01000003">
    <property type="protein sequence ID" value="RCX19429.1"/>
    <property type="molecule type" value="Genomic_DNA"/>
</dbReference>
<protein>
    <submittedName>
        <fullName evidence="2">Uncharacterized protein</fullName>
    </submittedName>
</protein>
<accession>A0A369BD02</accession>
<keyword evidence="3" id="KW-1185">Reference proteome</keyword>
<dbReference type="AlphaFoldDB" id="A0A369BD02"/>
<feature type="transmembrane region" description="Helical" evidence="1">
    <location>
        <begin position="33"/>
        <end position="58"/>
    </location>
</feature>
<sequence>MSVHGHIIAILIVVWTGIYTFSYGIWTCKRKNILGGIMLMLLALVVIVLPVCSIVFWIN</sequence>
<dbReference type="RefSeq" id="WP_114296489.1">
    <property type="nucleotide sequence ID" value="NZ_QPJT01000003.1"/>
</dbReference>
<proteinExistence type="predicted"/>
<name>A0A369BD02_9FIRM</name>
<keyword evidence="1" id="KW-0812">Transmembrane</keyword>
<keyword evidence="1" id="KW-0472">Membrane</keyword>
<dbReference type="Proteomes" id="UP000253034">
    <property type="component" value="Unassembled WGS sequence"/>
</dbReference>
<evidence type="ECO:0000256" key="1">
    <source>
        <dbReference type="SAM" id="Phobius"/>
    </source>
</evidence>
<gene>
    <name evidence="2" type="ORF">DFR58_103175</name>
</gene>
<comment type="caution">
    <text evidence="2">The sequence shown here is derived from an EMBL/GenBank/DDBJ whole genome shotgun (WGS) entry which is preliminary data.</text>
</comment>
<evidence type="ECO:0000313" key="2">
    <source>
        <dbReference type="EMBL" id="RCX19429.1"/>
    </source>
</evidence>
<keyword evidence="1" id="KW-1133">Transmembrane helix</keyword>
<evidence type="ECO:0000313" key="3">
    <source>
        <dbReference type="Proteomes" id="UP000253034"/>
    </source>
</evidence>
<feature type="transmembrane region" description="Helical" evidence="1">
    <location>
        <begin position="6"/>
        <end position="26"/>
    </location>
</feature>
<reference evidence="2 3" key="1">
    <citation type="submission" date="2018-07" db="EMBL/GenBank/DDBJ databases">
        <title>Genomic Encyclopedia of Type Strains, Phase IV (KMG-IV): sequencing the most valuable type-strain genomes for metagenomic binning, comparative biology and taxonomic classification.</title>
        <authorList>
            <person name="Goeker M."/>
        </authorList>
    </citation>
    <scope>NUCLEOTIDE SEQUENCE [LARGE SCALE GENOMIC DNA]</scope>
    <source>
        <strain evidence="2 3">DSM 27016</strain>
    </source>
</reference>
<organism evidence="2 3">
    <name type="scientific">Anaerobacterium chartisolvens</name>
    <dbReference type="NCBI Taxonomy" id="1297424"/>
    <lineage>
        <taxon>Bacteria</taxon>
        <taxon>Bacillati</taxon>
        <taxon>Bacillota</taxon>
        <taxon>Clostridia</taxon>
        <taxon>Eubacteriales</taxon>
        <taxon>Oscillospiraceae</taxon>
        <taxon>Anaerobacterium</taxon>
    </lineage>
</organism>